<feature type="compositionally biased region" description="Basic and acidic residues" evidence="4">
    <location>
        <begin position="145"/>
        <end position="155"/>
    </location>
</feature>
<evidence type="ECO:0000259" key="5">
    <source>
        <dbReference type="SMART" id="SM01082"/>
    </source>
</evidence>
<evidence type="ECO:0000313" key="6">
    <source>
        <dbReference type="EMBL" id="KAK1436454.1"/>
    </source>
</evidence>
<organism evidence="6 7">
    <name type="scientific">Tagetes erecta</name>
    <name type="common">African marigold</name>
    <dbReference type="NCBI Taxonomy" id="13708"/>
    <lineage>
        <taxon>Eukaryota</taxon>
        <taxon>Viridiplantae</taxon>
        <taxon>Streptophyta</taxon>
        <taxon>Embryophyta</taxon>
        <taxon>Tracheophyta</taxon>
        <taxon>Spermatophyta</taxon>
        <taxon>Magnoliopsida</taxon>
        <taxon>eudicotyledons</taxon>
        <taxon>Gunneridae</taxon>
        <taxon>Pentapetalae</taxon>
        <taxon>asterids</taxon>
        <taxon>campanulids</taxon>
        <taxon>Asterales</taxon>
        <taxon>Asteraceae</taxon>
        <taxon>Asteroideae</taxon>
        <taxon>Heliantheae alliance</taxon>
        <taxon>Tageteae</taxon>
        <taxon>Tagetes</taxon>
    </lineage>
</organism>
<sequence length="456" mass="51365">MKAEETMERRIQQAMRPRVQHFRDQADSLTFEKVRRLLEKDMKLDTHALDKHKRFVKQLLEKCLSGTEEDESKVEDDATKRKDEDPKGEDDEPKGEEDEPKGEEDGPKGEDDEATGSGQVKLEEESVKEAKVESSPVMGLLSAKSETKDDAKDKIPTEDMIKEAIWNKADYFRSKSEELTLAGVRRLLEEDLELQKFSLDPFKKLISKQLDEVLNSESNKEADSPSHGESENIEAEVKRKKKLAVKEKGQKSQEPKKRKKPAKETEQPRKKKKHSEELSVEKNGVQDQSSDESSGGKSGKKEVAAPVYGKKVERLKSLIKACGMTVAPTVYKKAKQAPENKREAVLIKELEEILSKEGLSTNPSEKEIKDVKRRKERAKELEGIDTSNIVQGSRRRSTSFPPPRPVEPIVSSDDDSEDEDGDGSDGDEDGSDDQEEDVRATQSGEEEVHAETFDSD</sequence>
<feature type="compositionally biased region" description="Basic and acidic residues" evidence="4">
    <location>
        <begin position="121"/>
        <end position="132"/>
    </location>
</feature>
<evidence type="ECO:0000256" key="1">
    <source>
        <dbReference type="ARBA" id="ARBA00004123"/>
    </source>
</evidence>
<comment type="caution">
    <text evidence="6">The sequence shown here is derived from an EMBL/GenBank/DDBJ whole genome shotgun (WGS) entry which is preliminary data.</text>
</comment>
<dbReference type="AlphaFoldDB" id="A0AAD8L680"/>
<feature type="region of interest" description="Disordered" evidence="4">
    <location>
        <begin position="215"/>
        <end position="309"/>
    </location>
</feature>
<dbReference type="PANTHER" id="PTHR15410">
    <property type="entry name" value="HIRA-INTERACTING PROTEIN 3"/>
    <property type="match status" value="1"/>
</dbReference>
<accession>A0AAD8L680</accession>
<dbReference type="GO" id="GO:0005634">
    <property type="term" value="C:nucleus"/>
    <property type="evidence" value="ECO:0007669"/>
    <property type="project" value="UniProtKB-SubCell"/>
</dbReference>
<feature type="compositionally biased region" description="Basic and acidic residues" evidence="4">
    <location>
        <begin position="262"/>
        <end position="280"/>
    </location>
</feature>
<evidence type="ECO:0000256" key="3">
    <source>
        <dbReference type="ARBA" id="ARBA00023242"/>
    </source>
</evidence>
<keyword evidence="7" id="KW-1185">Reference proteome</keyword>
<dbReference type="EMBL" id="JAUHHV010000001">
    <property type="protein sequence ID" value="KAK1436454.1"/>
    <property type="molecule type" value="Genomic_DNA"/>
</dbReference>
<feature type="compositionally biased region" description="Basic and acidic residues" evidence="4">
    <location>
        <begin position="446"/>
        <end position="456"/>
    </location>
</feature>
<feature type="region of interest" description="Disordered" evidence="4">
    <location>
        <begin position="354"/>
        <end position="456"/>
    </location>
</feature>
<feature type="compositionally biased region" description="Basic and acidic residues" evidence="4">
    <location>
        <begin position="218"/>
        <end position="230"/>
    </location>
</feature>
<gene>
    <name evidence="6" type="ORF">QVD17_02234</name>
</gene>
<name>A0AAD8L680_TARER</name>
<dbReference type="PANTHER" id="PTHR15410:SF2">
    <property type="entry name" value="HIRA-INTERACTING PROTEIN 3"/>
    <property type="match status" value="1"/>
</dbReference>
<dbReference type="InterPro" id="IPR019098">
    <property type="entry name" value="Histone_chaperone_domain_CHZ"/>
</dbReference>
<comment type="subcellular location">
    <subcellularLocation>
        <location evidence="1">Nucleus</location>
    </subcellularLocation>
</comment>
<feature type="region of interest" description="Disordered" evidence="4">
    <location>
        <begin position="62"/>
        <end position="155"/>
    </location>
</feature>
<evidence type="ECO:0000256" key="2">
    <source>
        <dbReference type="ARBA" id="ARBA00023186"/>
    </source>
</evidence>
<dbReference type="InterPro" id="IPR037647">
    <property type="entry name" value="HIRIP3"/>
</dbReference>
<dbReference type="SMART" id="SM01082">
    <property type="entry name" value="CHZ"/>
    <property type="match status" value="1"/>
</dbReference>
<proteinExistence type="predicted"/>
<dbReference type="Proteomes" id="UP001229421">
    <property type="component" value="Unassembled WGS sequence"/>
</dbReference>
<reference evidence="6" key="1">
    <citation type="journal article" date="2023" name="bioRxiv">
        <title>Improved chromosome-level genome assembly for marigold (Tagetes erecta).</title>
        <authorList>
            <person name="Jiang F."/>
            <person name="Yuan L."/>
            <person name="Wang S."/>
            <person name="Wang H."/>
            <person name="Xu D."/>
            <person name="Wang A."/>
            <person name="Fan W."/>
        </authorList>
    </citation>
    <scope>NUCLEOTIDE SEQUENCE</scope>
    <source>
        <strain evidence="6">WSJ</strain>
        <tissue evidence="6">Leaf</tissue>
    </source>
</reference>
<keyword evidence="3" id="KW-0539">Nucleus</keyword>
<feature type="domain" description="Histone chaperone" evidence="5">
    <location>
        <begin position="375"/>
        <end position="409"/>
    </location>
</feature>
<evidence type="ECO:0000313" key="7">
    <source>
        <dbReference type="Proteomes" id="UP001229421"/>
    </source>
</evidence>
<keyword evidence="2" id="KW-0143">Chaperone</keyword>
<feature type="compositionally biased region" description="Acidic residues" evidence="4">
    <location>
        <begin position="86"/>
        <end position="102"/>
    </location>
</feature>
<feature type="compositionally biased region" description="Basic and acidic residues" evidence="4">
    <location>
        <begin position="75"/>
        <end position="85"/>
    </location>
</feature>
<dbReference type="Pfam" id="PF09649">
    <property type="entry name" value="CHZ"/>
    <property type="match status" value="1"/>
</dbReference>
<protein>
    <recommendedName>
        <fullName evidence="5">Histone chaperone domain-containing protein</fullName>
    </recommendedName>
</protein>
<feature type="compositionally biased region" description="Basic and acidic residues" evidence="4">
    <location>
        <begin position="244"/>
        <end position="255"/>
    </location>
</feature>
<evidence type="ECO:0000256" key="4">
    <source>
        <dbReference type="SAM" id="MobiDB-lite"/>
    </source>
</evidence>
<feature type="compositionally biased region" description="Acidic residues" evidence="4">
    <location>
        <begin position="412"/>
        <end position="436"/>
    </location>
</feature>
<feature type="compositionally biased region" description="Low complexity" evidence="4">
    <location>
        <begin position="285"/>
        <end position="295"/>
    </location>
</feature>